<reference evidence="1 2" key="1">
    <citation type="journal article" date="2018" name="Plant J.">
        <title>Genome sequences of Chlorella sorokiniana UTEX 1602 and Micractinium conductrix SAG 241.80: implications to maltose excretion by a green alga.</title>
        <authorList>
            <person name="Arriola M.B."/>
            <person name="Velmurugan N."/>
            <person name="Zhang Y."/>
            <person name="Plunkett M.H."/>
            <person name="Hondzo H."/>
            <person name="Barney B.M."/>
        </authorList>
    </citation>
    <scope>NUCLEOTIDE SEQUENCE [LARGE SCALE GENOMIC DNA]</scope>
    <source>
        <strain evidence="2">UTEX 1602</strain>
    </source>
</reference>
<keyword evidence="2" id="KW-1185">Reference proteome</keyword>
<organism evidence="1 2">
    <name type="scientific">Chlorella sorokiniana</name>
    <name type="common">Freshwater green alga</name>
    <dbReference type="NCBI Taxonomy" id="3076"/>
    <lineage>
        <taxon>Eukaryota</taxon>
        <taxon>Viridiplantae</taxon>
        <taxon>Chlorophyta</taxon>
        <taxon>core chlorophytes</taxon>
        <taxon>Trebouxiophyceae</taxon>
        <taxon>Chlorellales</taxon>
        <taxon>Chlorellaceae</taxon>
        <taxon>Chlorella clade</taxon>
        <taxon>Chlorella</taxon>
    </lineage>
</organism>
<sequence>MAQPAPAPGLPDAPDCPFTVRVGGELIAPADFPQSERYIVATHSEEHRRQLAALVPSLQYLTESMPLLVGTLTREELQAMCENPVAAAAIRYIERDEKVSIAGGKVSI</sequence>
<dbReference type="AlphaFoldDB" id="A0A2P6TFT4"/>
<evidence type="ECO:0000313" key="1">
    <source>
        <dbReference type="EMBL" id="PRW32973.1"/>
    </source>
</evidence>
<dbReference type="Proteomes" id="UP000239899">
    <property type="component" value="Unassembled WGS sequence"/>
</dbReference>
<accession>A0A2P6TFT4</accession>
<gene>
    <name evidence="1" type="ORF">C2E21_8016</name>
</gene>
<name>A0A2P6TFT4_CHLSO</name>
<evidence type="ECO:0000313" key="2">
    <source>
        <dbReference type="Proteomes" id="UP000239899"/>
    </source>
</evidence>
<dbReference type="OrthoDB" id="10491096at2759"/>
<proteinExistence type="predicted"/>
<dbReference type="EMBL" id="LHPG02000018">
    <property type="protein sequence ID" value="PRW32973.1"/>
    <property type="molecule type" value="Genomic_DNA"/>
</dbReference>
<comment type="caution">
    <text evidence="1">The sequence shown here is derived from an EMBL/GenBank/DDBJ whole genome shotgun (WGS) entry which is preliminary data.</text>
</comment>
<protein>
    <submittedName>
        <fullName evidence="1">Peptidyl-dipeptidase Dcp</fullName>
    </submittedName>
</protein>